<feature type="region of interest" description="Disordered" evidence="1">
    <location>
        <begin position="396"/>
        <end position="475"/>
    </location>
</feature>
<feature type="compositionally biased region" description="Polar residues" evidence="1">
    <location>
        <begin position="362"/>
        <end position="380"/>
    </location>
</feature>
<proteinExistence type="predicted"/>
<feature type="compositionally biased region" description="Low complexity" evidence="1">
    <location>
        <begin position="36"/>
        <end position="46"/>
    </location>
</feature>
<evidence type="ECO:0000313" key="3">
    <source>
        <dbReference type="Proteomes" id="UP001219355"/>
    </source>
</evidence>
<reference evidence="2" key="1">
    <citation type="submission" date="2023-03" db="EMBL/GenBank/DDBJ databases">
        <title>Emydomyces testavorans Genome Sequence.</title>
        <authorList>
            <person name="Hoyer L."/>
        </authorList>
    </citation>
    <scope>NUCLEOTIDE SEQUENCE</scope>
    <source>
        <strain evidence="2">16-2883</strain>
    </source>
</reference>
<accession>A0AAF0DK24</accession>
<name>A0AAF0DK24_9EURO</name>
<dbReference type="AlphaFoldDB" id="A0AAF0DK24"/>
<feature type="compositionally biased region" description="Low complexity" evidence="1">
    <location>
        <begin position="578"/>
        <end position="592"/>
    </location>
</feature>
<keyword evidence="3" id="KW-1185">Reference proteome</keyword>
<dbReference type="EMBL" id="CP120628">
    <property type="protein sequence ID" value="WEW58881.1"/>
    <property type="molecule type" value="Genomic_DNA"/>
</dbReference>
<gene>
    <name evidence="2" type="ORF">PRK78_004349</name>
</gene>
<dbReference type="Proteomes" id="UP001219355">
    <property type="component" value="Chromosome 2"/>
</dbReference>
<feature type="region of interest" description="Disordered" evidence="1">
    <location>
        <begin position="500"/>
        <end position="608"/>
    </location>
</feature>
<feature type="region of interest" description="Disordered" evidence="1">
    <location>
        <begin position="354"/>
        <end position="380"/>
    </location>
</feature>
<feature type="compositionally biased region" description="Polar residues" evidence="1">
    <location>
        <begin position="599"/>
        <end position="608"/>
    </location>
</feature>
<evidence type="ECO:0000256" key="1">
    <source>
        <dbReference type="SAM" id="MobiDB-lite"/>
    </source>
</evidence>
<feature type="region of interest" description="Disordered" evidence="1">
    <location>
        <begin position="1"/>
        <end position="48"/>
    </location>
</feature>
<feature type="compositionally biased region" description="Low complexity" evidence="1">
    <location>
        <begin position="447"/>
        <end position="457"/>
    </location>
</feature>
<organism evidence="2 3">
    <name type="scientific">Emydomyces testavorans</name>
    <dbReference type="NCBI Taxonomy" id="2070801"/>
    <lineage>
        <taxon>Eukaryota</taxon>
        <taxon>Fungi</taxon>
        <taxon>Dikarya</taxon>
        <taxon>Ascomycota</taxon>
        <taxon>Pezizomycotina</taxon>
        <taxon>Eurotiomycetes</taxon>
        <taxon>Eurotiomycetidae</taxon>
        <taxon>Onygenales</taxon>
        <taxon>Nannizziopsiaceae</taxon>
        <taxon>Emydomyces</taxon>
    </lineage>
</organism>
<sequence length="608" mass="67631">MSHNEREDGEVGASSVDIPATPSSHYQQPDSDENSRPSSSSTQLSLDDTHPSVKCLWCQEELKTDASEKMLPAEALRLHMESAHPGVSGQSEHTTTHETGDNILQGFDQLREPRQFTYGQIDMGVDERMKLGWKFHDVRNFTKDYAGEKQDLDSIWKTLFDGFDRPQPYESERTVPGSFLRITDPDIHVDLLKDPHSHSTDELYTITANAAKALEVWQDEYLALDELSRWATRRVLKKTVDPRKTEDPTVFEDKKEARLYGYKYDSRPSKIGSQNPFLQGGYKPTSDQMKKMAATATDPHNIDGWMPVIKDGVEYVPRIRPPPPPEPKRKVDVTAMGETEHGRNGIKRITRYGGSKRPVTREGSQALTEKSSPASSIATRAQSPEVLVTPLSSYANQMRRKTRSGAYNRKPAIPSLPVSKTTRSRVTKPSTLGPNRARGAPASAPVTGITTTATTRTPSPVPGPFTTYDDPLLDPKNQMKIQKSKHPKRTEAMIRHWAKFNSEGRTRNPKRTKAQIEADRAADGAAEVPQSAAPGKKRKLDVEREQVRTTVGTPASKKQRRQAAKPKAGSEMCPAMRSVNSVVPPQPSSQKSAKCRDSTLPQPIQNGQ</sequence>
<evidence type="ECO:0000313" key="2">
    <source>
        <dbReference type="EMBL" id="WEW58881.1"/>
    </source>
</evidence>
<protein>
    <submittedName>
        <fullName evidence="2">Uncharacterized protein</fullName>
    </submittedName>
</protein>